<keyword evidence="1" id="KW-0175">Coiled coil</keyword>
<dbReference type="GO" id="GO:0005524">
    <property type="term" value="F:ATP binding"/>
    <property type="evidence" value="ECO:0007669"/>
    <property type="project" value="UniProtKB-KW"/>
</dbReference>
<keyword evidence="4" id="KW-0547">Nucleotide-binding</keyword>
<dbReference type="Pfam" id="PF13476">
    <property type="entry name" value="AAA_23"/>
    <property type="match status" value="1"/>
</dbReference>
<feature type="region of interest" description="Disordered" evidence="2">
    <location>
        <begin position="602"/>
        <end position="631"/>
    </location>
</feature>
<organism evidence="4 5">
    <name type="scientific">Prauserella alba</name>
    <dbReference type="NCBI Taxonomy" id="176898"/>
    <lineage>
        <taxon>Bacteria</taxon>
        <taxon>Bacillati</taxon>
        <taxon>Actinomycetota</taxon>
        <taxon>Actinomycetes</taxon>
        <taxon>Pseudonocardiales</taxon>
        <taxon>Pseudonocardiaceae</taxon>
        <taxon>Prauserella</taxon>
    </lineage>
</organism>
<feature type="compositionally biased region" description="Gly residues" evidence="2">
    <location>
        <begin position="620"/>
        <end position="631"/>
    </location>
</feature>
<name>A0ABP4GEG3_9PSEU</name>
<dbReference type="InterPro" id="IPR038729">
    <property type="entry name" value="Rad50/SbcC_AAA"/>
</dbReference>
<dbReference type="EMBL" id="BAAALM010000031">
    <property type="protein sequence ID" value="GAA1222677.1"/>
    <property type="molecule type" value="Genomic_DNA"/>
</dbReference>
<accession>A0ABP4GEG3</accession>
<evidence type="ECO:0000313" key="5">
    <source>
        <dbReference type="Proteomes" id="UP001500467"/>
    </source>
</evidence>
<dbReference type="InterPro" id="IPR027417">
    <property type="entry name" value="P-loop_NTPase"/>
</dbReference>
<keyword evidence="4" id="KW-0067">ATP-binding</keyword>
<dbReference type="Proteomes" id="UP001500467">
    <property type="component" value="Unassembled WGS sequence"/>
</dbReference>
<feature type="domain" description="Rad50/SbcC-type AAA" evidence="3">
    <location>
        <begin position="18"/>
        <end position="244"/>
    </location>
</feature>
<evidence type="ECO:0000313" key="4">
    <source>
        <dbReference type="EMBL" id="GAA1222677.1"/>
    </source>
</evidence>
<protein>
    <submittedName>
        <fullName evidence="4">ATP-binding protein</fullName>
    </submittedName>
</protein>
<keyword evidence="5" id="KW-1185">Reference proteome</keyword>
<proteinExistence type="predicted"/>
<dbReference type="RefSeq" id="WP_253858107.1">
    <property type="nucleotide sequence ID" value="NZ_BAAALM010000031.1"/>
</dbReference>
<feature type="coiled-coil region" evidence="1">
    <location>
        <begin position="362"/>
        <end position="389"/>
    </location>
</feature>
<reference evidence="5" key="1">
    <citation type="journal article" date="2019" name="Int. J. Syst. Evol. Microbiol.">
        <title>The Global Catalogue of Microorganisms (GCM) 10K type strain sequencing project: providing services to taxonomists for standard genome sequencing and annotation.</title>
        <authorList>
            <consortium name="The Broad Institute Genomics Platform"/>
            <consortium name="The Broad Institute Genome Sequencing Center for Infectious Disease"/>
            <person name="Wu L."/>
            <person name="Ma J."/>
        </authorList>
    </citation>
    <scope>NUCLEOTIDE SEQUENCE [LARGE SCALE GENOMIC DNA]</scope>
    <source>
        <strain evidence="5">JCM 13022</strain>
    </source>
</reference>
<evidence type="ECO:0000256" key="2">
    <source>
        <dbReference type="SAM" id="MobiDB-lite"/>
    </source>
</evidence>
<evidence type="ECO:0000259" key="3">
    <source>
        <dbReference type="Pfam" id="PF13476"/>
    </source>
</evidence>
<comment type="caution">
    <text evidence="4">The sequence shown here is derived from an EMBL/GenBank/DDBJ whole genome shotgun (WGS) entry which is preliminary data.</text>
</comment>
<evidence type="ECO:0000256" key="1">
    <source>
        <dbReference type="SAM" id="Coils"/>
    </source>
</evidence>
<sequence>MERLTLLHLTFIGPTVSPATVEFGPKLTLVRGPSDTGKSYIADTIDFMLGSKTLEDIPERDGYDTVLLGLRLPDGEPVTLARSTQGGGFRLFRGDHRAYPLPVDSTSKSAKHSPKNTTNLSHYLLDKIGLGRKVIRKNGRGQTISLSLRALAPLFLVGETKIQAKTPPAVTGQHTQRTGEISTFRLLLQGEDDSAVEPGESETERHTSEAAKNDVIDTLLTELYEQLQTDETLQQVNERLQRLQATITESTGGIEETAAARQQWGKALSNSERLAAAARRSLTELDTLDARFKLLHEQYTSDLDRLEAVAEAGTLLGYFTPGRCVFCGAEPEHQHLNEDCADDTTALGESVREEQRKTTALRDDLLQAIAGLRAERDEKAQRLQGYTDDAAQARTTIARLDDILNPQERELNDLLTLSSQLERDAESIRHIQRLEALRPDIEAGPKPEVMAPTAGLQRSAVDDLSRMIAVRLRAWGFHDGDSTSYSFDDQDLVSGNQPRSAHGKGVRAILHAAFTISLAQYCFDRDLPHPGFVVLDSPLVVYRPPDPNDEPDNSDDVLDTANLADRFFADVQTNFSGQIIILENEDPPNALEPETRDISFTKNADHGRYGLFPHNQANDTGGGNTTGGDGR</sequence>
<gene>
    <name evidence="4" type="ORF">GCM10009675_51790</name>
</gene>
<dbReference type="Gene3D" id="3.40.50.300">
    <property type="entry name" value="P-loop containing nucleotide triphosphate hydrolases"/>
    <property type="match status" value="1"/>
</dbReference>